<dbReference type="OrthoDB" id="529907at2"/>
<evidence type="ECO:0000313" key="7">
    <source>
        <dbReference type="Proteomes" id="UP000292003"/>
    </source>
</evidence>
<dbReference type="EMBL" id="SFCC01000004">
    <property type="protein sequence ID" value="RZQ64055.1"/>
    <property type="molecule type" value="Genomic_DNA"/>
</dbReference>
<dbReference type="Gene3D" id="3.40.630.30">
    <property type="match status" value="1"/>
</dbReference>
<evidence type="ECO:0000256" key="2">
    <source>
        <dbReference type="ARBA" id="ARBA00022490"/>
    </source>
</evidence>
<evidence type="ECO:0000259" key="5">
    <source>
        <dbReference type="PROSITE" id="PS51186"/>
    </source>
</evidence>
<protein>
    <submittedName>
        <fullName evidence="6">Ribosomal-protein-alanine N-acetyltransferase</fullName>
    </submittedName>
</protein>
<name>A0A4V2EM72_9PSEU</name>
<organism evidence="6 7">
    <name type="scientific">Amycolatopsis suaedae</name>
    <dbReference type="NCBI Taxonomy" id="2510978"/>
    <lineage>
        <taxon>Bacteria</taxon>
        <taxon>Bacillati</taxon>
        <taxon>Actinomycetota</taxon>
        <taxon>Actinomycetes</taxon>
        <taxon>Pseudonocardiales</taxon>
        <taxon>Pseudonocardiaceae</taxon>
        <taxon>Amycolatopsis</taxon>
    </lineage>
</organism>
<keyword evidence="4" id="KW-0012">Acyltransferase</keyword>
<accession>A0A4V2EM72</accession>
<feature type="domain" description="N-acetyltransferase" evidence="5">
    <location>
        <begin position="5"/>
        <end position="153"/>
    </location>
</feature>
<dbReference type="CDD" id="cd04301">
    <property type="entry name" value="NAT_SF"/>
    <property type="match status" value="1"/>
</dbReference>
<keyword evidence="7" id="KW-1185">Reference proteome</keyword>
<sequence>MTEQVELKPLRHRDIRRCVEIEKVLFPGDSPWSAAAFRAELDSGAYYVGAFTMSGLVGYAGLAVVGRPGEYEASLHTIGVDPRHQGNGIGTLLLEAILDRADELRAPVFLEVRTDNAVALALYEKYGFSKLGVRRRYYQPSGADAYTMGRPPVAVAGEAAR</sequence>
<proteinExistence type="inferred from homology"/>
<evidence type="ECO:0000256" key="1">
    <source>
        <dbReference type="ARBA" id="ARBA00005395"/>
    </source>
</evidence>
<dbReference type="InterPro" id="IPR006464">
    <property type="entry name" value="AcTrfase_RimI/Ard1"/>
</dbReference>
<evidence type="ECO:0000256" key="4">
    <source>
        <dbReference type="ARBA" id="ARBA00023315"/>
    </source>
</evidence>
<dbReference type="InterPro" id="IPR050680">
    <property type="entry name" value="YpeA/RimI_acetyltransf"/>
</dbReference>
<dbReference type="PROSITE" id="PS51186">
    <property type="entry name" value="GNAT"/>
    <property type="match status" value="1"/>
</dbReference>
<reference evidence="6 7" key="1">
    <citation type="submission" date="2019-02" db="EMBL/GenBank/DDBJ databases">
        <title>Draft genome sequence of Amycolatopsis sp. 8-3EHSu isolated from roots of Suaeda maritima.</title>
        <authorList>
            <person name="Duangmal K."/>
            <person name="Chantavorakit T."/>
        </authorList>
    </citation>
    <scope>NUCLEOTIDE SEQUENCE [LARGE SCALE GENOMIC DNA]</scope>
    <source>
        <strain evidence="6 7">8-3EHSu</strain>
    </source>
</reference>
<keyword evidence="2" id="KW-0963">Cytoplasm</keyword>
<evidence type="ECO:0000256" key="3">
    <source>
        <dbReference type="ARBA" id="ARBA00022679"/>
    </source>
</evidence>
<dbReference type="SUPFAM" id="SSF55729">
    <property type="entry name" value="Acyl-CoA N-acyltransferases (Nat)"/>
    <property type="match status" value="1"/>
</dbReference>
<dbReference type="PANTHER" id="PTHR43420">
    <property type="entry name" value="ACETYLTRANSFERASE"/>
    <property type="match status" value="1"/>
</dbReference>
<dbReference type="GO" id="GO:0008080">
    <property type="term" value="F:N-acetyltransferase activity"/>
    <property type="evidence" value="ECO:0007669"/>
    <property type="project" value="InterPro"/>
</dbReference>
<evidence type="ECO:0000313" key="6">
    <source>
        <dbReference type="EMBL" id="RZQ64055.1"/>
    </source>
</evidence>
<dbReference type="Pfam" id="PF00583">
    <property type="entry name" value="Acetyltransf_1"/>
    <property type="match status" value="1"/>
</dbReference>
<dbReference type="InterPro" id="IPR000182">
    <property type="entry name" value="GNAT_dom"/>
</dbReference>
<keyword evidence="3 6" id="KW-0808">Transferase</keyword>
<dbReference type="NCBIfam" id="TIGR01575">
    <property type="entry name" value="rimI"/>
    <property type="match status" value="1"/>
</dbReference>
<dbReference type="InterPro" id="IPR016181">
    <property type="entry name" value="Acyl_CoA_acyltransferase"/>
</dbReference>
<dbReference type="AlphaFoldDB" id="A0A4V2EM72"/>
<dbReference type="Proteomes" id="UP000292003">
    <property type="component" value="Unassembled WGS sequence"/>
</dbReference>
<dbReference type="PANTHER" id="PTHR43420:SF12">
    <property type="entry name" value="N-ACETYLTRANSFERASE DOMAIN-CONTAINING PROTEIN"/>
    <property type="match status" value="1"/>
</dbReference>
<dbReference type="RefSeq" id="WP_130474773.1">
    <property type="nucleotide sequence ID" value="NZ_SFCC01000004.1"/>
</dbReference>
<comment type="similarity">
    <text evidence="1">Belongs to the acetyltransferase family. RimI subfamily.</text>
</comment>
<comment type="caution">
    <text evidence="6">The sequence shown here is derived from an EMBL/GenBank/DDBJ whole genome shotgun (WGS) entry which is preliminary data.</text>
</comment>
<gene>
    <name evidence="6" type="primary">rimI</name>
    <name evidence="6" type="ORF">EWH70_08620</name>
</gene>